<gene>
    <name evidence="11" type="ORF">NVI5450_0450</name>
</gene>
<dbReference type="PRINTS" id="PR00953">
    <property type="entry name" value="TYPE3IMRPROT"/>
</dbReference>
<name>A0A090IDN5_9GAMM</name>
<evidence type="ECO:0000256" key="7">
    <source>
        <dbReference type="ARBA" id="ARBA00023136"/>
    </source>
</evidence>
<evidence type="ECO:0000256" key="6">
    <source>
        <dbReference type="ARBA" id="ARBA00022989"/>
    </source>
</evidence>
<dbReference type="EMBL" id="FPLD01000014">
    <property type="protein sequence ID" value="SGY84892.1"/>
    <property type="molecule type" value="Genomic_DNA"/>
</dbReference>
<dbReference type="InterPro" id="IPR006303">
    <property type="entry name" value="FliR"/>
</dbReference>
<keyword evidence="8 10" id="KW-0975">Bacterial flagellum</keyword>
<sequence length="260" mass="28735">MLNLSSIELMTMIGKIWWPFFRIISALWLLPLFGDTRITPSVRILFALTLAILISPVVPVVGNINPFSLGSIILALEQILFGLFFGLSLTMLFTMMKLIGEMLSMQMGLSMAVMNDPSSGGSSHVNSHLLTIFATLLFLSFNGHLIVLDILVESFATWPIGSSIYLLNIDIVLKLVSWMFMAALMLAMPAIVAMLLVNITFGVMNRSAPSLNVYSLGFPMGMMLGIICLGLVFRVIPNRFFDFTVFILEQMRLITGGLNV</sequence>
<keyword evidence="5 10" id="KW-0812">Transmembrane</keyword>
<keyword evidence="4 10" id="KW-1003">Cell membrane</keyword>
<evidence type="ECO:0000256" key="5">
    <source>
        <dbReference type="ARBA" id="ARBA00022692"/>
    </source>
</evidence>
<feature type="transmembrane region" description="Helical" evidence="10">
    <location>
        <begin position="16"/>
        <end position="33"/>
    </location>
</feature>
<dbReference type="InterPro" id="IPR002010">
    <property type="entry name" value="T3SS_IM_R"/>
</dbReference>
<dbReference type="OrthoDB" id="9797790at2"/>
<dbReference type="HOGENOM" id="CLU_063626_4_1_6"/>
<dbReference type="GO" id="GO:0009425">
    <property type="term" value="C:bacterial-type flagellum basal body"/>
    <property type="evidence" value="ECO:0007669"/>
    <property type="project" value="UniProtKB-SubCell"/>
</dbReference>
<dbReference type="PATRIC" id="fig|80854.5.peg.777"/>
<organism evidence="11 12">
    <name type="scientific">Moritella viscosa</name>
    <dbReference type="NCBI Taxonomy" id="80854"/>
    <lineage>
        <taxon>Bacteria</taxon>
        <taxon>Pseudomonadati</taxon>
        <taxon>Pseudomonadota</taxon>
        <taxon>Gammaproteobacteria</taxon>
        <taxon>Alteromonadales</taxon>
        <taxon>Moritellaceae</taxon>
        <taxon>Moritella</taxon>
    </lineage>
</organism>
<dbReference type="STRING" id="80854.MVIS_0743"/>
<accession>A0A090IDN5</accession>
<comment type="subcellular location">
    <subcellularLocation>
        <location evidence="10">Cell membrane</location>
        <topology evidence="10">Multi-pass membrane protein</topology>
    </subcellularLocation>
    <subcellularLocation>
        <location evidence="10">Bacterial flagellum basal body</location>
    </subcellularLocation>
</comment>
<evidence type="ECO:0000256" key="9">
    <source>
        <dbReference type="NCBIfam" id="TIGR01400"/>
    </source>
</evidence>
<evidence type="ECO:0000313" key="12">
    <source>
        <dbReference type="Proteomes" id="UP000183794"/>
    </source>
</evidence>
<dbReference type="GO" id="GO:0044780">
    <property type="term" value="P:bacterial-type flagellum assembly"/>
    <property type="evidence" value="ECO:0007669"/>
    <property type="project" value="UniProtKB-UniRule"/>
</dbReference>
<keyword evidence="11" id="KW-0966">Cell projection</keyword>
<reference evidence="11 12" key="1">
    <citation type="submission" date="2016-11" db="EMBL/GenBank/DDBJ databases">
        <authorList>
            <person name="Jaros S."/>
            <person name="Januszkiewicz K."/>
            <person name="Wedrychowicz H."/>
        </authorList>
    </citation>
    <scope>NUCLEOTIDE SEQUENCE [LARGE SCALE GENOMIC DNA]</scope>
    <source>
        <strain evidence="11">NVI 5450</strain>
    </source>
</reference>
<evidence type="ECO:0000256" key="10">
    <source>
        <dbReference type="RuleBase" id="RU362071"/>
    </source>
</evidence>
<evidence type="ECO:0000313" key="11">
    <source>
        <dbReference type="EMBL" id="SGY84892.1"/>
    </source>
</evidence>
<evidence type="ECO:0000256" key="4">
    <source>
        <dbReference type="ARBA" id="ARBA00022475"/>
    </source>
</evidence>
<keyword evidence="11" id="KW-0282">Flagellum</keyword>
<evidence type="ECO:0000256" key="8">
    <source>
        <dbReference type="ARBA" id="ARBA00023143"/>
    </source>
</evidence>
<feature type="transmembrane region" description="Helical" evidence="10">
    <location>
        <begin position="45"/>
        <end position="67"/>
    </location>
</feature>
<comment type="function">
    <text evidence="1 10">Role in flagellar biosynthesis.</text>
</comment>
<dbReference type="Proteomes" id="UP000183794">
    <property type="component" value="Unassembled WGS sequence"/>
</dbReference>
<keyword evidence="11" id="KW-0969">Cilium</keyword>
<dbReference type="RefSeq" id="WP_045109177.1">
    <property type="nucleotide sequence ID" value="NZ_CAWRBC010000105.1"/>
</dbReference>
<feature type="transmembrane region" description="Helical" evidence="10">
    <location>
        <begin position="79"/>
        <end position="100"/>
    </location>
</feature>
<evidence type="ECO:0000256" key="2">
    <source>
        <dbReference type="ARBA" id="ARBA00009772"/>
    </source>
</evidence>
<dbReference type="PANTHER" id="PTHR30065">
    <property type="entry name" value="FLAGELLAR BIOSYNTHETIC PROTEIN FLIR"/>
    <property type="match status" value="1"/>
</dbReference>
<dbReference type="AlphaFoldDB" id="A0A090IDN5"/>
<keyword evidence="6 10" id="KW-1133">Transmembrane helix</keyword>
<feature type="transmembrane region" description="Helical" evidence="10">
    <location>
        <begin position="213"/>
        <end position="233"/>
    </location>
</feature>
<feature type="transmembrane region" description="Helical" evidence="10">
    <location>
        <begin position="145"/>
        <end position="167"/>
    </location>
</feature>
<evidence type="ECO:0000256" key="3">
    <source>
        <dbReference type="ARBA" id="ARBA00021717"/>
    </source>
</evidence>
<proteinExistence type="inferred from homology"/>
<keyword evidence="7 10" id="KW-0472">Membrane</keyword>
<dbReference type="KEGG" id="mvs:MVIS_0743"/>
<feature type="transmembrane region" description="Helical" evidence="10">
    <location>
        <begin position="179"/>
        <end position="201"/>
    </location>
</feature>
<dbReference type="GO" id="GO:0006605">
    <property type="term" value="P:protein targeting"/>
    <property type="evidence" value="ECO:0007669"/>
    <property type="project" value="UniProtKB-UniRule"/>
</dbReference>
<dbReference type="NCBIfam" id="TIGR01400">
    <property type="entry name" value="fliR"/>
    <property type="match status" value="1"/>
</dbReference>
<protein>
    <recommendedName>
        <fullName evidence="3 9">Flagellar biosynthetic protein FliR</fullName>
    </recommendedName>
</protein>
<dbReference type="Pfam" id="PF01311">
    <property type="entry name" value="Bac_export_1"/>
    <property type="match status" value="1"/>
</dbReference>
<dbReference type="GO" id="GO:0005886">
    <property type="term" value="C:plasma membrane"/>
    <property type="evidence" value="ECO:0007669"/>
    <property type="project" value="UniProtKB-SubCell"/>
</dbReference>
<evidence type="ECO:0000256" key="1">
    <source>
        <dbReference type="ARBA" id="ARBA00002578"/>
    </source>
</evidence>
<dbReference type="PANTHER" id="PTHR30065:SF8">
    <property type="entry name" value="FLAGELLAR BIOSYNTHETIC PROTEIN FLIR"/>
    <property type="match status" value="1"/>
</dbReference>
<comment type="similarity">
    <text evidence="2 10">Belongs to the FliR/MopE/SpaR family.</text>
</comment>